<organism evidence="19 20">
    <name type="scientific">Candidatus Uhrbacteria bacterium CG_4_10_14_0_8_um_filter_58_22</name>
    <dbReference type="NCBI Taxonomy" id="1975029"/>
    <lineage>
        <taxon>Bacteria</taxon>
        <taxon>Candidatus Uhriibacteriota</taxon>
    </lineage>
</organism>
<evidence type="ECO:0000256" key="4">
    <source>
        <dbReference type="ARBA" id="ARBA00011738"/>
    </source>
</evidence>
<evidence type="ECO:0000256" key="6">
    <source>
        <dbReference type="ARBA" id="ARBA00014679"/>
    </source>
</evidence>
<evidence type="ECO:0000256" key="16">
    <source>
        <dbReference type="PIRSR" id="PIRSR000386-1"/>
    </source>
</evidence>
<dbReference type="PANTHER" id="PTHR46417:SF1">
    <property type="entry name" value="TRNA (GUANINE-N(1)-)-METHYLTRANSFERASE"/>
    <property type="match status" value="1"/>
</dbReference>
<sequence length="238" mass="27444">MTHKKEKKLRFDIVSIFPQMFESYFGESIIARGIKQKLLDIRLHDLRRWSEGRHRRVDDRPFGGGPGMVMMVGPFYRAIKSLRLRNRQKSRVILMSAKGRRFTHREAIRLAKYDRLVLLCGRYEGVDERVAKHIADEELSIGDFVLTGGELAAMVVVDAVSRQIPGVLGKEESLSQESHVEEGVTEYPQYTRPADFSPICGQHWQTPKILLSGDHQKVETWRQEKAQEASKKLQTKNR</sequence>
<comment type="catalytic activity">
    <reaction evidence="14 15 17">
        <text>guanosine(37) in tRNA + S-adenosyl-L-methionine = N(1)-methylguanosine(37) in tRNA + S-adenosyl-L-homocysteine + H(+)</text>
        <dbReference type="Rhea" id="RHEA:36899"/>
        <dbReference type="Rhea" id="RHEA-COMP:10145"/>
        <dbReference type="Rhea" id="RHEA-COMP:10147"/>
        <dbReference type="ChEBI" id="CHEBI:15378"/>
        <dbReference type="ChEBI" id="CHEBI:57856"/>
        <dbReference type="ChEBI" id="CHEBI:59789"/>
        <dbReference type="ChEBI" id="CHEBI:73542"/>
        <dbReference type="ChEBI" id="CHEBI:74269"/>
        <dbReference type="EC" id="2.1.1.228"/>
    </reaction>
</comment>
<comment type="function">
    <text evidence="1 15 17">Specifically methylates guanosine-37 in various tRNAs.</text>
</comment>
<dbReference type="InterPro" id="IPR016009">
    <property type="entry name" value="tRNA_MeTrfase_TRMD/TRM10"/>
</dbReference>
<evidence type="ECO:0000256" key="1">
    <source>
        <dbReference type="ARBA" id="ARBA00002634"/>
    </source>
</evidence>
<dbReference type="InterPro" id="IPR023148">
    <property type="entry name" value="tRNA_m1G_MeTrfase_C_sf"/>
</dbReference>
<dbReference type="CDD" id="cd18080">
    <property type="entry name" value="TrmD-like"/>
    <property type="match status" value="1"/>
</dbReference>
<evidence type="ECO:0000256" key="15">
    <source>
        <dbReference type="HAMAP-Rule" id="MF_00605"/>
    </source>
</evidence>
<accession>A0A2M7Q8S2</accession>
<evidence type="ECO:0000256" key="8">
    <source>
        <dbReference type="ARBA" id="ARBA00022603"/>
    </source>
</evidence>
<dbReference type="InterPro" id="IPR002649">
    <property type="entry name" value="tRNA_m1G_MeTrfase_TrmD"/>
</dbReference>
<keyword evidence="9 15" id="KW-0808">Transferase</keyword>
<evidence type="ECO:0000256" key="13">
    <source>
        <dbReference type="ARBA" id="ARBA00033392"/>
    </source>
</evidence>
<reference evidence="20" key="1">
    <citation type="submission" date="2017-09" db="EMBL/GenBank/DDBJ databases">
        <title>Depth-based differentiation of microbial function through sediment-hosted aquifers and enrichment of novel symbionts in the deep terrestrial subsurface.</title>
        <authorList>
            <person name="Probst A.J."/>
            <person name="Ladd B."/>
            <person name="Jarett J.K."/>
            <person name="Geller-Mcgrath D.E."/>
            <person name="Sieber C.M.K."/>
            <person name="Emerson J.B."/>
            <person name="Anantharaman K."/>
            <person name="Thomas B.C."/>
            <person name="Malmstrom R."/>
            <person name="Stieglmeier M."/>
            <person name="Klingl A."/>
            <person name="Woyke T."/>
            <person name="Ryan C.M."/>
            <person name="Banfield J.F."/>
        </authorList>
    </citation>
    <scope>NUCLEOTIDE SEQUENCE [LARGE SCALE GENOMIC DNA]</scope>
</reference>
<evidence type="ECO:0000256" key="14">
    <source>
        <dbReference type="ARBA" id="ARBA00047783"/>
    </source>
</evidence>
<dbReference type="GO" id="GO:0002939">
    <property type="term" value="P:tRNA N1-guanine methylation"/>
    <property type="evidence" value="ECO:0007669"/>
    <property type="project" value="TreeGrafter"/>
</dbReference>
<evidence type="ECO:0000256" key="12">
    <source>
        <dbReference type="ARBA" id="ARBA00029736"/>
    </source>
</evidence>
<dbReference type="NCBIfam" id="NF000648">
    <property type="entry name" value="PRK00026.1"/>
    <property type="match status" value="1"/>
</dbReference>
<dbReference type="AlphaFoldDB" id="A0A2M7Q8S2"/>
<dbReference type="GO" id="GO:0005829">
    <property type="term" value="C:cytosol"/>
    <property type="evidence" value="ECO:0007669"/>
    <property type="project" value="TreeGrafter"/>
</dbReference>
<dbReference type="HAMAP" id="MF_00605">
    <property type="entry name" value="TrmD"/>
    <property type="match status" value="1"/>
</dbReference>
<dbReference type="Gene3D" id="3.40.1280.10">
    <property type="match status" value="1"/>
</dbReference>
<dbReference type="GO" id="GO:0052906">
    <property type="term" value="F:tRNA (guanine(37)-N1)-methyltransferase activity"/>
    <property type="evidence" value="ECO:0007669"/>
    <property type="project" value="UniProtKB-UniRule"/>
</dbReference>
<gene>
    <name evidence="15" type="primary">trmD</name>
    <name evidence="19" type="ORF">COY93_04525</name>
</gene>
<comment type="subunit">
    <text evidence="4 15 17">Homodimer.</text>
</comment>
<evidence type="ECO:0000313" key="19">
    <source>
        <dbReference type="EMBL" id="PIY61900.1"/>
    </source>
</evidence>
<dbReference type="Gene3D" id="1.10.1270.20">
    <property type="entry name" value="tRNA(m1g37)methyltransferase, domain 2"/>
    <property type="match status" value="1"/>
</dbReference>
<evidence type="ECO:0000256" key="9">
    <source>
        <dbReference type="ARBA" id="ARBA00022679"/>
    </source>
</evidence>
<evidence type="ECO:0000256" key="5">
    <source>
        <dbReference type="ARBA" id="ARBA00012807"/>
    </source>
</evidence>
<dbReference type="EC" id="2.1.1.228" evidence="5 15"/>
<feature type="binding site" evidence="15 16">
    <location>
        <begin position="141"/>
        <end position="146"/>
    </location>
    <ligand>
        <name>S-adenosyl-L-methionine</name>
        <dbReference type="ChEBI" id="CHEBI:59789"/>
    </ligand>
</feature>
<comment type="similarity">
    <text evidence="3 15 17">Belongs to the RNA methyltransferase TrmD family.</text>
</comment>
<dbReference type="EMBL" id="PFLC01000059">
    <property type="protein sequence ID" value="PIY61900.1"/>
    <property type="molecule type" value="Genomic_DNA"/>
</dbReference>
<comment type="caution">
    <text evidence="19">The sequence shown here is derived from an EMBL/GenBank/DDBJ whole genome shotgun (WGS) entry which is preliminary data.</text>
</comment>
<dbReference type="FunFam" id="3.40.1280.10:FF:000001">
    <property type="entry name" value="tRNA (guanine-N(1)-)-methyltransferase"/>
    <property type="match status" value="1"/>
</dbReference>
<dbReference type="InterPro" id="IPR029026">
    <property type="entry name" value="tRNA_m1G_MTases_N"/>
</dbReference>
<name>A0A2M7Q8S2_9BACT</name>
<dbReference type="PIRSF" id="PIRSF000386">
    <property type="entry name" value="tRNA_mtase"/>
    <property type="match status" value="1"/>
</dbReference>
<feature type="binding site" evidence="15 16">
    <location>
        <position position="121"/>
    </location>
    <ligand>
        <name>S-adenosyl-L-methionine</name>
        <dbReference type="ChEBI" id="CHEBI:59789"/>
    </ligand>
</feature>
<evidence type="ECO:0000256" key="10">
    <source>
        <dbReference type="ARBA" id="ARBA00022691"/>
    </source>
</evidence>
<dbReference type="PANTHER" id="PTHR46417">
    <property type="entry name" value="TRNA (GUANINE-N(1)-)-METHYLTRANSFERASE"/>
    <property type="match status" value="1"/>
</dbReference>
<keyword evidence="10 15" id="KW-0949">S-adenosyl-L-methionine</keyword>
<evidence type="ECO:0000256" key="17">
    <source>
        <dbReference type="RuleBase" id="RU003464"/>
    </source>
</evidence>
<comment type="subcellular location">
    <subcellularLocation>
        <location evidence="2 15 17">Cytoplasm</location>
    </subcellularLocation>
</comment>
<evidence type="ECO:0000256" key="3">
    <source>
        <dbReference type="ARBA" id="ARBA00007630"/>
    </source>
</evidence>
<feature type="domain" description="tRNA methyltransferase TRMD/TRM10-type" evidence="18">
    <location>
        <begin position="9"/>
        <end position="232"/>
    </location>
</feature>
<dbReference type="InterPro" id="IPR029028">
    <property type="entry name" value="Alpha/beta_knot_MTases"/>
</dbReference>
<keyword evidence="8 15" id="KW-0489">Methyltransferase</keyword>
<evidence type="ECO:0000256" key="11">
    <source>
        <dbReference type="ARBA" id="ARBA00022694"/>
    </source>
</evidence>
<protein>
    <recommendedName>
        <fullName evidence="6 15">tRNA (guanine-N(1)-)-methyltransferase</fullName>
        <ecNumber evidence="5 15">2.1.1.228</ecNumber>
    </recommendedName>
    <alternativeName>
        <fullName evidence="12 15">M1G-methyltransferase</fullName>
    </alternativeName>
    <alternativeName>
        <fullName evidence="13 15">tRNA [GM37] methyltransferase</fullName>
    </alternativeName>
</protein>
<evidence type="ECO:0000256" key="2">
    <source>
        <dbReference type="ARBA" id="ARBA00004496"/>
    </source>
</evidence>
<keyword evidence="7 15" id="KW-0963">Cytoplasm</keyword>
<dbReference type="SUPFAM" id="SSF75217">
    <property type="entry name" value="alpha/beta knot"/>
    <property type="match status" value="1"/>
</dbReference>
<evidence type="ECO:0000313" key="20">
    <source>
        <dbReference type="Proteomes" id="UP000230973"/>
    </source>
</evidence>
<evidence type="ECO:0000256" key="7">
    <source>
        <dbReference type="ARBA" id="ARBA00022490"/>
    </source>
</evidence>
<keyword evidence="11 15" id="KW-0819">tRNA processing</keyword>
<proteinExistence type="inferred from homology"/>
<evidence type="ECO:0000259" key="18">
    <source>
        <dbReference type="Pfam" id="PF01746"/>
    </source>
</evidence>
<dbReference type="Proteomes" id="UP000230973">
    <property type="component" value="Unassembled WGS sequence"/>
</dbReference>
<dbReference type="Pfam" id="PF01746">
    <property type="entry name" value="tRNA_m1G_MT"/>
    <property type="match status" value="1"/>
</dbReference>
<dbReference type="NCBIfam" id="TIGR00088">
    <property type="entry name" value="trmD"/>
    <property type="match status" value="1"/>
</dbReference>